<dbReference type="EMBL" id="CP053418">
    <property type="protein sequence ID" value="QJW85385.1"/>
    <property type="molecule type" value="Genomic_DNA"/>
</dbReference>
<evidence type="ECO:0008006" key="3">
    <source>
        <dbReference type="Google" id="ProtNLM"/>
    </source>
</evidence>
<gene>
    <name evidence="1" type="ORF">HK414_24485</name>
</gene>
<accession>A0ABX6P7P0</accession>
<name>A0ABX6P7P0_9BURK</name>
<evidence type="ECO:0000313" key="2">
    <source>
        <dbReference type="Proteomes" id="UP000500826"/>
    </source>
</evidence>
<reference evidence="1 2" key="1">
    <citation type="submission" date="2020-05" db="EMBL/GenBank/DDBJ databases">
        <title>Ramlibacter rhizophilus sp. nov., isolated from rhizosphere soil of national flower Mugunghwa from South Korea.</title>
        <authorList>
            <person name="Zheng-Fei Y."/>
            <person name="Huan T."/>
        </authorList>
    </citation>
    <scope>NUCLEOTIDE SEQUENCE [LARGE SCALE GENOMIC DNA]</scope>
    <source>
        <strain evidence="1 2">H242</strain>
    </source>
</reference>
<protein>
    <recommendedName>
        <fullName evidence="3">Transcriptional regulator</fullName>
    </recommendedName>
</protein>
<evidence type="ECO:0000313" key="1">
    <source>
        <dbReference type="EMBL" id="QJW85385.1"/>
    </source>
</evidence>
<organism evidence="1 2">
    <name type="scientific">Ramlibacter terrae</name>
    <dbReference type="NCBI Taxonomy" id="2732511"/>
    <lineage>
        <taxon>Bacteria</taxon>
        <taxon>Pseudomonadati</taxon>
        <taxon>Pseudomonadota</taxon>
        <taxon>Betaproteobacteria</taxon>
        <taxon>Burkholderiales</taxon>
        <taxon>Comamonadaceae</taxon>
        <taxon>Ramlibacter</taxon>
    </lineage>
</organism>
<sequence length="85" mass="8910">MKQTPFVAFPLAEQEALLAVLLQAGVATRGFCASRIEWPDAEEGTPGASFALVTAAGMCRSYPADAACGWIAELQRDLIPVSSPA</sequence>
<keyword evidence="2" id="KW-1185">Reference proteome</keyword>
<proteinExistence type="predicted"/>
<dbReference type="Proteomes" id="UP000500826">
    <property type="component" value="Chromosome"/>
</dbReference>